<dbReference type="Proteomes" id="UP000324222">
    <property type="component" value="Unassembled WGS sequence"/>
</dbReference>
<comment type="caution">
    <text evidence="1">The sequence shown here is derived from an EMBL/GenBank/DDBJ whole genome shotgun (WGS) entry which is preliminary data.</text>
</comment>
<accession>A0A5B7K5S8</accession>
<sequence>MPAMYNPDPPPNLISTIFPAAQQMPPVTTSVLRFPNNSLASTKGVRMLQAFDAAPLAVTSPMKVM</sequence>
<evidence type="ECO:0000313" key="1">
    <source>
        <dbReference type="EMBL" id="MPD01927.1"/>
    </source>
</evidence>
<dbReference type="EMBL" id="VSRR010129158">
    <property type="protein sequence ID" value="MPD01927.1"/>
    <property type="molecule type" value="Genomic_DNA"/>
</dbReference>
<proteinExistence type="predicted"/>
<dbReference type="AlphaFoldDB" id="A0A5B7K5S8"/>
<reference evidence="1 2" key="1">
    <citation type="submission" date="2019-05" db="EMBL/GenBank/DDBJ databases">
        <title>Another draft genome of Portunus trituberculatus and its Hox gene families provides insights of decapod evolution.</title>
        <authorList>
            <person name="Jeong J.-H."/>
            <person name="Song I."/>
            <person name="Kim S."/>
            <person name="Choi T."/>
            <person name="Kim D."/>
            <person name="Ryu S."/>
            <person name="Kim W."/>
        </authorList>
    </citation>
    <scope>NUCLEOTIDE SEQUENCE [LARGE SCALE GENOMIC DNA]</scope>
    <source>
        <tissue evidence="1">Muscle</tissue>
    </source>
</reference>
<protein>
    <submittedName>
        <fullName evidence="1">Uncharacterized protein</fullName>
    </submittedName>
</protein>
<name>A0A5B7K5S8_PORTR</name>
<evidence type="ECO:0000313" key="2">
    <source>
        <dbReference type="Proteomes" id="UP000324222"/>
    </source>
</evidence>
<organism evidence="1 2">
    <name type="scientific">Portunus trituberculatus</name>
    <name type="common">Swimming crab</name>
    <name type="synonym">Neptunus trituberculatus</name>
    <dbReference type="NCBI Taxonomy" id="210409"/>
    <lineage>
        <taxon>Eukaryota</taxon>
        <taxon>Metazoa</taxon>
        <taxon>Ecdysozoa</taxon>
        <taxon>Arthropoda</taxon>
        <taxon>Crustacea</taxon>
        <taxon>Multicrustacea</taxon>
        <taxon>Malacostraca</taxon>
        <taxon>Eumalacostraca</taxon>
        <taxon>Eucarida</taxon>
        <taxon>Decapoda</taxon>
        <taxon>Pleocyemata</taxon>
        <taxon>Brachyura</taxon>
        <taxon>Eubrachyura</taxon>
        <taxon>Portunoidea</taxon>
        <taxon>Portunidae</taxon>
        <taxon>Portuninae</taxon>
        <taxon>Portunus</taxon>
    </lineage>
</organism>
<keyword evidence="2" id="KW-1185">Reference proteome</keyword>
<gene>
    <name evidence="1" type="ORF">E2C01_097475</name>
</gene>